<dbReference type="AlphaFoldDB" id="A0A9J6RQN1"/>
<protein>
    <submittedName>
        <fullName evidence="3">Glutathione S-transferase family protein</fullName>
    </submittedName>
</protein>
<dbReference type="InterPro" id="IPR040079">
    <property type="entry name" value="Glutathione_S-Trfase"/>
</dbReference>
<dbReference type="PANTHER" id="PTHR44051:SF8">
    <property type="entry name" value="GLUTATHIONE S-TRANSFERASE GSTA"/>
    <property type="match status" value="1"/>
</dbReference>
<dbReference type="SFLD" id="SFLDG00358">
    <property type="entry name" value="Main_(cytGST)"/>
    <property type="match status" value="1"/>
</dbReference>
<dbReference type="PROSITE" id="PS50405">
    <property type="entry name" value="GST_CTER"/>
    <property type="match status" value="1"/>
</dbReference>
<dbReference type="CDD" id="cd03057">
    <property type="entry name" value="GST_N_Beta"/>
    <property type="match status" value="1"/>
</dbReference>
<sequence length="218" mass="24471">MAKICLYHYPGACSQVTMVALEIIGLEYDDCVIDIFSGAQKSPEYLKVNPRAKVPALLVNEDLLTENSAMIMYLHSIYPGAKLLPVINSELERARINADLQWCSGTVHPAVRMLRAPQRFSLSEPSGVYNKGVEYVRLILAELNMRLVANSWWYGDVYSMVDVYLHWCYGMALEAGFSLADYPAILRHAERVKLLPGYQRALAREQQAASKAGLELVD</sequence>
<evidence type="ECO:0000313" key="4">
    <source>
        <dbReference type="Proteomes" id="UP001069090"/>
    </source>
</evidence>
<accession>A0A9J6RQN1</accession>
<proteinExistence type="predicted"/>
<gene>
    <name evidence="3" type="ORF">O0V09_15750</name>
</gene>
<evidence type="ECO:0000259" key="1">
    <source>
        <dbReference type="PROSITE" id="PS50404"/>
    </source>
</evidence>
<dbReference type="SFLD" id="SFLDS00019">
    <property type="entry name" value="Glutathione_Transferase_(cytos"/>
    <property type="match status" value="1"/>
</dbReference>
<dbReference type="Gene3D" id="3.40.30.10">
    <property type="entry name" value="Glutaredoxin"/>
    <property type="match status" value="1"/>
</dbReference>
<dbReference type="EMBL" id="JAPTGG010000014">
    <property type="protein sequence ID" value="MCZ0866666.1"/>
    <property type="molecule type" value="Genomic_DNA"/>
</dbReference>
<dbReference type="InterPro" id="IPR036282">
    <property type="entry name" value="Glutathione-S-Trfase_C_sf"/>
</dbReference>
<dbReference type="InterPro" id="IPR036249">
    <property type="entry name" value="Thioredoxin-like_sf"/>
</dbReference>
<dbReference type="SUPFAM" id="SSF52833">
    <property type="entry name" value="Thioredoxin-like"/>
    <property type="match status" value="1"/>
</dbReference>
<dbReference type="Gene3D" id="1.20.1050.10">
    <property type="match status" value="1"/>
</dbReference>
<comment type="caution">
    <text evidence="3">The sequence shown here is derived from an EMBL/GenBank/DDBJ whole genome shotgun (WGS) entry which is preliminary data.</text>
</comment>
<organism evidence="3 4">
    <name type="scientific">Dasania phycosphaerae</name>
    <dbReference type="NCBI Taxonomy" id="2950436"/>
    <lineage>
        <taxon>Bacteria</taxon>
        <taxon>Pseudomonadati</taxon>
        <taxon>Pseudomonadota</taxon>
        <taxon>Gammaproteobacteria</taxon>
        <taxon>Cellvibrionales</taxon>
        <taxon>Spongiibacteraceae</taxon>
        <taxon>Dasania</taxon>
    </lineage>
</organism>
<dbReference type="InterPro" id="IPR010987">
    <property type="entry name" value="Glutathione-S-Trfase_C-like"/>
</dbReference>
<feature type="domain" description="GST C-terminal" evidence="2">
    <location>
        <begin position="89"/>
        <end position="212"/>
    </location>
</feature>
<feature type="domain" description="GST N-terminal" evidence="1">
    <location>
        <begin position="1"/>
        <end position="82"/>
    </location>
</feature>
<name>A0A9J6RQN1_9GAMM</name>
<dbReference type="Pfam" id="PF02798">
    <property type="entry name" value="GST_N"/>
    <property type="match status" value="1"/>
</dbReference>
<dbReference type="Proteomes" id="UP001069090">
    <property type="component" value="Unassembled WGS sequence"/>
</dbReference>
<dbReference type="PANTHER" id="PTHR44051">
    <property type="entry name" value="GLUTATHIONE S-TRANSFERASE-RELATED"/>
    <property type="match status" value="1"/>
</dbReference>
<keyword evidence="4" id="KW-1185">Reference proteome</keyword>
<evidence type="ECO:0000259" key="2">
    <source>
        <dbReference type="PROSITE" id="PS50405"/>
    </source>
</evidence>
<dbReference type="SUPFAM" id="SSF47616">
    <property type="entry name" value="GST C-terminal domain-like"/>
    <property type="match status" value="1"/>
</dbReference>
<dbReference type="PROSITE" id="PS50404">
    <property type="entry name" value="GST_NTER"/>
    <property type="match status" value="1"/>
</dbReference>
<evidence type="ECO:0000313" key="3">
    <source>
        <dbReference type="EMBL" id="MCZ0866666.1"/>
    </source>
</evidence>
<dbReference type="InterPro" id="IPR004045">
    <property type="entry name" value="Glutathione_S-Trfase_N"/>
</dbReference>
<dbReference type="RefSeq" id="WP_258332693.1">
    <property type="nucleotide sequence ID" value="NZ_JAPTGG010000014.1"/>
</dbReference>
<reference evidence="3 4" key="1">
    <citation type="submission" date="2022-12" db="EMBL/GenBank/DDBJ databases">
        <title>Dasania phycosphaerae sp. nov., isolated from particulate material of the south coast of Korea.</title>
        <authorList>
            <person name="Jiang Y."/>
        </authorList>
    </citation>
    <scope>NUCLEOTIDE SEQUENCE [LARGE SCALE GENOMIC DNA]</scope>
    <source>
        <strain evidence="3 4">GY-19</strain>
    </source>
</reference>